<dbReference type="EMBL" id="QJKJ01005704">
    <property type="protein sequence ID" value="RDX89317.1"/>
    <property type="molecule type" value="Genomic_DNA"/>
</dbReference>
<proteinExistence type="predicted"/>
<reference evidence="1" key="1">
    <citation type="submission" date="2018-05" db="EMBL/GenBank/DDBJ databases">
        <title>Draft genome of Mucuna pruriens seed.</title>
        <authorList>
            <person name="Nnadi N.E."/>
            <person name="Vos R."/>
            <person name="Hasami M.H."/>
            <person name="Devisetty U.K."/>
            <person name="Aguiy J.C."/>
        </authorList>
    </citation>
    <scope>NUCLEOTIDE SEQUENCE [LARGE SCALE GENOMIC DNA]</scope>
    <source>
        <strain evidence="1">JCA_2017</strain>
    </source>
</reference>
<accession>A0A371GFI1</accession>
<keyword evidence="2" id="KW-1185">Reference proteome</keyword>
<dbReference type="AlphaFoldDB" id="A0A371GFI1"/>
<evidence type="ECO:0000313" key="2">
    <source>
        <dbReference type="Proteomes" id="UP000257109"/>
    </source>
</evidence>
<dbReference type="Proteomes" id="UP000257109">
    <property type="component" value="Unassembled WGS sequence"/>
</dbReference>
<organism evidence="1 2">
    <name type="scientific">Mucuna pruriens</name>
    <name type="common">Velvet bean</name>
    <name type="synonym">Dolichos pruriens</name>
    <dbReference type="NCBI Taxonomy" id="157652"/>
    <lineage>
        <taxon>Eukaryota</taxon>
        <taxon>Viridiplantae</taxon>
        <taxon>Streptophyta</taxon>
        <taxon>Embryophyta</taxon>
        <taxon>Tracheophyta</taxon>
        <taxon>Spermatophyta</taxon>
        <taxon>Magnoliopsida</taxon>
        <taxon>eudicotyledons</taxon>
        <taxon>Gunneridae</taxon>
        <taxon>Pentapetalae</taxon>
        <taxon>rosids</taxon>
        <taxon>fabids</taxon>
        <taxon>Fabales</taxon>
        <taxon>Fabaceae</taxon>
        <taxon>Papilionoideae</taxon>
        <taxon>50 kb inversion clade</taxon>
        <taxon>NPAAA clade</taxon>
        <taxon>indigoferoid/millettioid clade</taxon>
        <taxon>Phaseoleae</taxon>
        <taxon>Mucuna</taxon>
    </lineage>
</organism>
<feature type="non-terminal residue" evidence="1">
    <location>
        <position position="1"/>
    </location>
</feature>
<comment type="caution">
    <text evidence="1">The sequence shown here is derived from an EMBL/GenBank/DDBJ whole genome shotgun (WGS) entry which is preliminary data.</text>
</comment>
<protein>
    <recommendedName>
        <fullName evidence="3">Integrase catalytic domain-containing protein</fullName>
    </recommendedName>
</protein>
<dbReference type="GO" id="GO:0003676">
    <property type="term" value="F:nucleic acid binding"/>
    <property type="evidence" value="ECO:0007669"/>
    <property type="project" value="InterPro"/>
</dbReference>
<dbReference type="InterPro" id="IPR036397">
    <property type="entry name" value="RNaseH_sf"/>
</dbReference>
<dbReference type="SUPFAM" id="SSF53098">
    <property type="entry name" value="Ribonuclease H-like"/>
    <property type="match status" value="1"/>
</dbReference>
<name>A0A371GFI1_MUCPR</name>
<dbReference type="Gene3D" id="3.30.420.10">
    <property type="entry name" value="Ribonuclease H-like superfamily/Ribonuclease H"/>
    <property type="match status" value="1"/>
</dbReference>
<gene>
    <name evidence="1" type="ORF">CR513_28969</name>
</gene>
<dbReference type="InterPro" id="IPR012337">
    <property type="entry name" value="RNaseH-like_sf"/>
</dbReference>
<sequence>MVCRHLQFCGSISIPTKGIPTIQGVTQKCISDTEIKSILQFCHATPRGGHYGSTRTVQKFGVSKALISDQGSHFCSRAMSSLLHKYRVGHRVATTYHLRQIAKLKYSIGK</sequence>
<evidence type="ECO:0000313" key="1">
    <source>
        <dbReference type="EMBL" id="RDX89317.1"/>
    </source>
</evidence>
<evidence type="ECO:0008006" key="3">
    <source>
        <dbReference type="Google" id="ProtNLM"/>
    </source>
</evidence>